<dbReference type="GO" id="GO:0003676">
    <property type="term" value="F:nucleic acid binding"/>
    <property type="evidence" value="ECO:0007669"/>
    <property type="project" value="InterPro"/>
</dbReference>
<evidence type="ECO:0000256" key="1">
    <source>
        <dbReference type="ARBA" id="ARBA00022722"/>
    </source>
</evidence>
<feature type="domain" description="HNH nuclease" evidence="6">
    <location>
        <begin position="51"/>
        <end position="107"/>
    </location>
</feature>
<dbReference type="InterPro" id="IPR003615">
    <property type="entry name" value="HNH_nuc"/>
</dbReference>
<comment type="similarity">
    <text evidence="3">Belongs to the HNH nuclease family.</text>
</comment>
<dbReference type="Proteomes" id="UP000515847">
    <property type="component" value="Chromosome"/>
</dbReference>
<evidence type="ECO:0000256" key="4">
    <source>
        <dbReference type="ARBA" id="ARBA00040194"/>
    </source>
</evidence>
<sequence>MPTKSKRPCSWPGCPELTTERYCEKHKKQEQRRQDERRGTAAQRGYDARWRKARKRFLSANPLCAECMKQGKIVPAIVVDHIRPHKGDYELFWDESNWQPLCKQCHDRKTATEDSNFARGRGV</sequence>
<dbReference type="GO" id="GO:0008270">
    <property type="term" value="F:zinc ion binding"/>
    <property type="evidence" value="ECO:0007669"/>
    <property type="project" value="InterPro"/>
</dbReference>
<keyword evidence="2" id="KW-0378">Hydrolase</keyword>
<keyword evidence="8" id="KW-1185">Reference proteome</keyword>
<feature type="region of interest" description="Disordered" evidence="5">
    <location>
        <begin position="25"/>
        <end position="47"/>
    </location>
</feature>
<reference evidence="7 8" key="1">
    <citation type="journal article" date="2019" name="Front. Microbiol.">
        <title>Thermoanaerosceptrum fracticalcis gen. nov. sp. nov., a Novel Fumarate-Fermenting Microorganism From a Deep Fractured Carbonate Aquifer of the US Great Basin.</title>
        <authorList>
            <person name="Hamilton-Brehm S.D."/>
            <person name="Stewart L.E."/>
            <person name="Zavarin M."/>
            <person name="Caldwell M."/>
            <person name="Lawson P.A."/>
            <person name="Onstott T.C."/>
            <person name="Grzymski J."/>
            <person name="Neveux I."/>
            <person name="Lollar B.S."/>
            <person name="Russell C.E."/>
            <person name="Moser D.P."/>
        </authorList>
    </citation>
    <scope>NUCLEOTIDE SEQUENCE [LARGE SCALE GENOMIC DNA]</scope>
    <source>
        <strain evidence="7 8">DRI-13</strain>
    </source>
</reference>
<accession>A0A7G6E8W2</accession>
<dbReference type="Pfam" id="PF01844">
    <property type="entry name" value="HNH"/>
    <property type="match status" value="1"/>
</dbReference>
<dbReference type="SMART" id="SM00507">
    <property type="entry name" value="HNHc"/>
    <property type="match status" value="1"/>
</dbReference>
<evidence type="ECO:0000313" key="8">
    <source>
        <dbReference type="Proteomes" id="UP000515847"/>
    </source>
</evidence>
<evidence type="ECO:0000256" key="2">
    <source>
        <dbReference type="ARBA" id="ARBA00022801"/>
    </source>
</evidence>
<dbReference type="Gene3D" id="1.10.30.50">
    <property type="match status" value="1"/>
</dbReference>
<dbReference type="InterPro" id="IPR002711">
    <property type="entry name" value="HNH"/>
</dbReference>
<protein>
    <recommendedName>
        <fullName evidence="4">Putative HNH nuclease YajD</fullName>
    </recommendedName>
</protein>
<gene>
    <name evidence="7" type="ORF">BR63_19140</name>
</gene>
<dbReference type="CDD" id="cd00085">
    <property type="entry name" value="HNHc"/>
    <property type="match status" value="1"/>
</dbReference>
<evidence type="ECO:0000259" key="6">
    <source>
        <dbReference type="SMART" id="SM00507"/>
    </source>
</evidence>
<dbReference type="GO" id="GO:0016787">
    <property type="term" value="F:hydrolase activity"/>
    <property type="evidence" value="ECO:0007669"/>
    <property type="project" value="UniProtKB-KW"/>
</dbReference>
<evidence type="ECO:0000256" key="5">
    <source>
        <dbReference type="SAM" id="MobiDB-lite"/>
    </source>
</evidence>
<dbReference type="PANTHER" id="PTHR41286:SF1">
    <property type="entry name" value="HNH NUCLEASE YAJD-RELATED"/>
    <property type="match status" value="1"/>
</dbReference>
<dbReference type="GO" id="GO:0004519">
    <property type="term" value="F:endonuclease activity"/>
    <property type="evidence" value="ECO:0007669"/>
    <property type="project" value="UniProtKB-KW"/>
</dbReference>
<keyword evidence="7" id="KW-0255">Endonuclease</keyword>
<dbReference type="AlphaFoldDB" id="A0A7G6E8W2"/>
<dbReference type="GO" id="GO:0005829">
    <property type="term" value="C:cytosol"/>
    <property type="evidence" value="ECO:0007669"/>
    <property type="project" value="TreeGrafter"/>
</dbReference>
<evidence type="ECO:0000313" key="7">
    <source>
        <dbReference type="EMBL" id="QNB48516.1"/>
    </source>
</evidence>
<proteinExistence type="inferred from homology"/>
<organism evidence="7 8">
    <name type="scientific">Thermanaerosceptrum fracticalcis</name>
    <dbReference type="NCBI Taxonomy" id="1712410"/>
    <lineage>
        <taxon>Bacteria</taxon>
        <taxon>Bacillati</taxon>
        <taxon>Bacillota</taxon>
        <taxon>Clostridia</taxon>
        <taxon>Eubacteriales</taxon>
        <taxon>Peptococcaceae</taxon>
        <taxon>Thermanaerosceptrum</taxon>
    </lineage>
</organism>
<dbReference type="OrthoDB" id="9779761at2"/>
<dbReference type="KEGG" id="tfr:BR63_19140"/>
<dbReference type="PANTHER" id="PTHR41286">
    <property type="entry name" value="HNH NUCLEASE YAJD-RELATED"/>
    <property type="match status" value="1"/>
</dbReference>
<dbReference type="EMBL" id="CP045798">
    <property type="protein sequence ID" value="QNB48516.1"/>
    <property type="molecule type" value="Genomic_DNA"/>
</dbReference>
<keyword evidence="1" id="KW-0540">Nuclease</keyword>
<name>A0A7G6E8W2_THEFR</name>
<evidence type="ECO:0000256" key="3">
    <source>
        <dbReference type="ARBA" id="ARBA00038412"/>
    </source>
</evidence>